<accession>A0A6A5W5I9</accession>
<organism evidence="1 2">
    <name type="scientific">Amniculicola lignicola CBS 123094</name>
    <dbReference type="NCBI Taxonomy" id="1392246"/>
    <lineage>
        <taxon>Eukaryota</taxon>
        <taxon>Fungi</taxon>
        <taxon>Dikarya</taxon>
        <taxon>Ascomycota</taxon>
        <taxon>Pezizomycotina</taxon>
        <taxon>Dothideomycetes</taxon>
        <taxon>Pleosporomycetidae</taxon>
        <taxon>Pleosporales</taxon>
        <taxon>Amniculicolaceae</taxon>
        <taxon>Amniculicola</taxon>
    </lineage>
</organism>
<reference evidence="1" key="1">
    <citation type="journal article" date="2020" name="Stud. Mycol.">
        <title>101 Dothideomycetes genomes: a test case for predicting lifestyles and emergence of pathogens.</title>
        <authorList>
            <person name="Haridas S."/>
            <person name="Albert R."/>
            <person name="Binder M."/>
            <person name="Bloem J."/>
            <person name="Labutti K."/>
            <person name="Salamov A."/>
            <person name="Andreopoulos B."/>
            <person name="Baker S."/>
            <person name="Barry K."/>
            <person name="Bills G."/>
            <person name="Bluhm B."/>
            <person name="Cannon C."/>
            <person name="Castanera R."/>
            <person name="Culley D."/>
            <person name="Daum C."/>
            <person name="Ezra D."/>
            <person name="Gonzalez J."/>
            <person name="Henrissat B."/>
            <person name="Kuo A."/>
            <person name="Liang C."/>
            <person name="Lipzen A."/>
            <person name="Lutzoni F."/>
            <person name="Magnuson J."/>
            <person name="Mondo S."/>
            <person name="Nolan M."/>
            <person name="Ohm R."/>
            <person name="Pangilinan J."/>
            <person name="Park H.-J."/>
            <person name="Ramirez L."/>
            <person name="Alfaro M."/>
            <person name="Sun H."/>
            <person name="Tritt A."/>
            <person name="Yoshinaga Y."/>
            <person name="Zwiers L.-H."/>
            <person name="Turgeon B."/>
            <person name="Goodwin S."/>
            <person name="Spatafora J."/>
            <person name="Crous P."/>
            <person name="Grigoriev I."/>
        </authorList>
    </citation>
    <scope>NUCLEOTIDE SEQUENCE</scope>
    <source>
        <strain evidence="1">CBS 123094</strain>
    </source>
</reference>
<protein>
    <submittedName>
        <fullName evidence="1">Uncharacterized protein</fullName>
    </submittedName>
</protein>
<evidence type="ECO:0000313" key="2">
    <source>
        <dbReference type="Proteomes" id="UP000799779"/>
    </source>
</evidence>
<proteinExistence type="predicted"/>
<name>A0A6A5W5I9_9PLEO</name>
<dbReference type="AlphaFoldDB" id="A0A6A5W5I9"/>
<gene>
    <name evidence="1" type="ORF">P154DRAFT_579250</name>
</gene>
<evidence type="ECO:0000313" key="1">
    <source>
        <dbReference type="EMBL" id="KAF1997133.1"/>
    </source>
</evidence>
<keyword evidence="2" id="KW-1185">Reference proteome</keyword>
<dbReference type="Proteomes" id="UP000799779">
    <property type="component" value="Unassembled WGS sequence"/>
</dbReference>
<sequence>MAATTGPKTATAKQNPNRFPGIYAEEVSKFPPPMTSLGDLDNEVHPLFAKNRVIDDITSKVVTDEAYQRLTPALSCHTADAQSITEAAIGFMAENTYIHLGDHSLPAGEAGPCAVCNFHPKRTKGRIDELEIQVKQEQGSGFRDHLDEFENYTLAGQANRLFQFVQSAGHEPAHALWRFVHGAESEPCCYKGHAIAENGYSWEKTTLGSHLWSYHERLELRYDQYKTFELFLDGQMIDQAVIKSFSNAFLDSRREVAESVWDACKEPACYEIPQDFRWDERRLANMWYASHESRFEVTPESWSKKAPAASAEEIPPWWTPLSYLLLMWLILYLKPLEISGGPIG</sequence>
<dbReference type="EMBL" id="ML977617">
    <property type="protein sequence ID" value="KAF1997133.1"/>
    <property type="molecule type" value="Genomic_DNA"/>
</dbReference>
<dbReference type="OrthoDB" id="3783989at2759"/>